<gene>
    <name evidence="17" type="ORF">Ocin01_11385</name>
</gene>
<keyword evidence="18" id="KW-1185">Reference proteome</keyword>
<evidence type="ECO:0000256" key="8">
    <source>
        <dbReference type="ARBA" id="ARBA00022837"/>
    </source>
</evidence>
<feature type="compositionally biased region" description="Basic and acidic residues" evidence="14">
    <location>
        <begin position="1161"/>
        <end position="1173"/>
    </location>
</feature>
<dbReference type="STRING" id="48709.A0A1D2MQE6"/>
<dbReference type="FunFam" id="1.25.40.20:FF:000185">
    <property type="entry name" value="OSMotic avoidance abnormal family member"/>
    <property type="match status" value="1"/>
</dbReference>
<dbReference type="PROSITE" id="PS50088">
    <property type="entry name" value="ANK_REPEAT"/>
    <property type="match status" value="1"/>
</dbReference>
<dbReference type="Proteomes" id="UP000094527">
    <property type="component" value="Unassembled WGS sequence"/>
</dbReference>
<feature type="transmembrane region" description="Helical" evidence="15">
    <location>
        <begin position="465"/>
        <end position="484"/>
    </location>
</feature>
<keyword evidence="12" id="KW-0407">Ion channel</keyword>
<dbReference type="InterPro" id="IPR005821">
    <property type="entry name" value="Ion_trans_dom"/>
</dbReference>
<feature type="compositionally biased region" description="Low complexity" evidence="14">
    <location>
        <begin position="972"/>
        <end position="982"/>
    </location>
</feature>
<dbReference type="GO" id="GO:0005262">
    <property type="term" value="F:calcium channel activity"/>
    <property type="evidence" value="ECO:0007669"/>
    <property type="project" value="UniProtKB-KW"/>
</dbReference>
<feature type="transmembrane region" description="Helical" evidence="15">
    <location>
        <begin position="387"/>
        <end position="407"/>
    </location>
</feature>
<keyword evidence="11 15" id="KW-0472">Membrane</keyword>
<keyword evidence="4" id="KW-0109">Calcium transport</keyword>
<dbReference type="Pfam" id="PF00023">
    <property type="entry name" value="Ank"/>
    <property type="match status" value="1"/>
</dbReference>
<evidence type="ECO:0000256" key="14">
    <source>
        <dbReference type="SAM" id="MobiDB-lite"/>
    </source>
</evidence>
<keyword evidence="8" id="KW-0106">Calcium</keyword>
<sequence length="1255" mass="138881">MGNCIGRNETINPGQVLDRVISQANNDDDCLLYKLANYKKGGELIDAYNIGGMYEVEKLIREQFGILMYKDGKGQIVSRTEYLRWKFRNTKHVVIPVLASGPTDPLGKWEDHEACWQMQYRGSLGETLLHLLIICDTKLHTRLAKVLLKCFPKLAVDCVEGEEYLGASALHLAIAYTNNDLVDLLVKSGAKIDQRAIGSFFLPRDQQRMKPAKNSDYEGLAYLGEYPVSWAACTNNEGVYNLLIDSDSDPDLQDSFGNAVLHMVVIHDQLGMFGYALRHPRTKASNDIENDQGLTPLTLACRLGRADVFKEMLELSCKEFWRYSNITCSAYPLNALDTILPDGKTNWNSALFIILAGGKEEHLNMLDGGIIQRLLDEKWKTFAQRQFMKRMIIAFLHLLAMSIAVYLRPTDRNRNLLVYKDIKDPIRWTFEALTVLGCLSFVFVQQGEEIKNQGFASFVKGLPNAPPKALFIVANFLILFCIPYRWNGNIWMEEALLTFAMVFSWFFMMFFAGAIQLTGPFVTMIYSMITADMLTFGIIYGIFLLGFSQSFYYLYKSHPGRNETMFYEYDVTWMAMYQMTLGSFSYSDLSQLVYPNAAKAVFITFMIMVPILLLNMLIAMMGNTYSQVIERSEKEWVKQWAKIVVTLERAVSQEDAMKYIQEYSIKLSGTDLSNEVRGVMVIKIKSKTKAKQRKGAVINWKRVMKVTITALKRRKMTGEEMRQIMWGHKNSVCTPRQTPRTRSLATDPTLGGLGTAGVAGGVGTIGLDGALDTLAFATDLDLKVNQGAATTAGVGKPGEVSINVTTVATVGSTSATTAAGSKNHLVPAAGSSKVPRGPLGKPQIASLPQRSPAAQAKSMQMQQQQAQQDYQAPPPDYNSIVEKAGLPVALGAPSSMTSPGKSSTTDLKLKRRNVKLGLRPRIIIFSDKKDLIRVSLDSDDDSDNEICNLSFKKPTTKFHGMKSARRRSIAGESFTLSSSMESLSEKPKGDKSSASKENLVLIGYDDIPDIDDGAINYAFDPEEFAAVEEAEAKLAEAEQSLKEPEPEANKPSGSGKSKPKIIQKDSSKSESQTDDEPSSSLEKSRSRPKSARPKSSKSSRDTPTTKPSPKRVKVATKDSIPEAADEEVAAEAEEDIPPPQEPSSSSMSPSKDNGGRGSAFEQKKSSSSKDKSKAGRSKSAKNGQNKVDPKSKSSTSSKGKSKSKKSKDKNDAEDEDDSSSSPARTRPVTALDRWNTKDVENMSKIVAWDRPEDDI</sequence>
<dbReference type="OrthoDB" id="533508at2759"/>
<feature type="transmembrane region" description="Helical" evidence="15">
    <location>
        <begin position="537"/>
        <end position="555"/>
    </location>
</feature>
<feature type="compositionally biased region" description="Low complexity" evidence="14">
    <location>
        <begin position="851"/>
        <end position="871"/>
    </location>
</feature>
<dbReference type="EMBL" id="LJIJ01000688">
    <property type="protein sequence ID" value="ODM95297.1"/>
    <property type="molecule type" value="Genomic_DNA"/>
</dbReference>
<keyword evidence="5" id="KW-0107">Calcium channel</keyword>
<feature type="compositionally biased region" description="Acidic residues" evidence="14">
    <location>
        <begin position="1123"/>
        <end position="1136"/>
    </location>
</feature>
<feature type="transmembrane region" description="Helical" evidence="15">
    <location>
        <begin position="428"/>
        <end position="445"/>
    </location>
</feature>
<evidence type="ECO:0000256" key="9">
    <source>
        <dbReference type="ARBA" id="ARBA00022989"/>
    </source>
</evidence>
<dbReference type="AlphaFoldDB" id="A0A1D2MQE6"/>
<feature type="region of interest" description="Disordered" evidence="14">
    <location>
        <begin position="821"/>
        <end position="878"/>
    </location>
</feature>
<keyword evidence="13" id="KW-0040">ANK repeat</keyword>
<feature type="transmembrane region" description="Helical" evidence="15">
    <location>
        <begin position="600"/>
        <end position="622"/>
    </location>
</feature>
<keyword evidence="2" id="KW-0813">Transport</keyword>
<keyword evidence="9 15" id="KW-1133">Transmembrane helix</keyword>
<feature type="region of interest" description="Disordered" evidence="14">
    <location>
        <begin position="1029"/>
        <end position="1235"/>
    </location>
</feature>
<accession>A0A1D2MQE6</accession>
<keyword evidence="6 15" id="KW-0812">Transmembrane</keyword>
<feature type="region of interest" description="Disordered" evidence="14">
    <location>
        <begin position="969"/>
        <end position="994"/>
    </location>
</feature>
<reference evidence="17 18" key="1">
    <citation type="journal article" date="2016" name="Genome Biol. Evol.">
        <title>Gene Family Evolution Reflects Adaptation to Soil Environmental Stressors in the Genome of the Collembolan Orchesella cincta.</title>
        <authorList>
            <person name="Faddeeva-Vakhrusheva A."/>
            <person name="Derks M.F."/>
            <person name="Anvar S.Y."/>
            <person name="Agamennone V."/>
            <person name="Suring W."/>
            <person name="Smit S."/>
            <person name="van Straalen N.M."/>
            <person name="Roelofs D."/>
        </authorList>
    </citation>
    <scope>NUCLEOTIDE SEQUENCE [LARGE SCALE GENOMIC DNA]</scope>
    <source>
        <tissue evidence="17">Mixed pool</tissue>
    </source>
</reference>
<dbReference type="PANTHER" id="PTHR10582">
    <property type="entry name" value="TRANSIENT RECEPTOR POTENTIAL ION CHANNEL PROTEIN"/>
    <property type="match status" value="1"/>
</dbReference>
<dbReference type="Gene3D" id="1.25.40.20">
    <property type="entry name" value="Ankyrin repeat-containing domain"/>
    <property type="match status" value="1"/>
</dbReference>
<dbReference type="GO" id="GO:0098703">
    <property type="term" value="P:calcium ion import across plasma membrane"/>
    <property type="evidence" value="ECO:0007669"/>
    <property type="project" value="TreeGrafter"/>
</dbReference>
<comment type="subcellular location">
    <subcellularLocation>
        <location evidence="1">Cell membrane</location>
        <topology evidence="1">Multi-pass membrane protein</topology>
    </subcellularLocation>
</comment>
<feature type="transmembrane region" description="Helical" evidence="15">
    <location>
        <begin position="496"/>
        <end position="517"/>
    </location>
</feature>
<feature type="compositionally biased region" description="Basic residues" evidence="14">
    <location>
        <begin position="1086"/>
        <end position="1097"/>
    </location>
</feature>
<feature type="compositionally biased region" description="Basic and acidic residues" evidence="14">
    <location>
        <begin position="1030"/>
        <end position="1048"/>
    </location>
</feature>
<evidence type="ECO:0000256" key="2">
    <source>
        <dbReference type="ARBA" id="ARBA00022448"/>
    </source>
</evidence>
<evidence type="ECO:0000256" key="4">
    <source>
        <dbReference type="ARBA" id="ARBA00022568"/>
    </source>
</evidence>
<keyword evidence="10" id="KW-0406">Ion transport</keyword>
<organism evidence="17 18">
    <name type="scientific">Orchesella cincta</name>
    <name type="common">Springtail</name>
    <name type="synonym">Podura cincta</name>
    <dbReference type="NCBI Taxonomy" id="48709"/>
    <lineage>
        <taxon>Eukaryota</taxon>
        <taxon>Metazoa</taxon>
        <taxon>Ecdysozoa</taxon>
        <taxon>Arthropoda</taxon>
        <taxon>Hexapoda</taxon>
        <taxon>Collembola</taxon>
        <taxon>Entomobryomorpha</taxon>
        <taxon>Entomobryoidea</taxon>
        <taxon>Orchesellidae</taxon>
        <taxon>Orchesellinae</taxon>
        <taxon>Orchesella</taxon>
    </lineage>
</organism>
<evidence type="ECO:0000256" key="10">
    <source>
        <dbReference type="ARBA" id="ARBA00023065"/>
    </source>
</evidence>
<evidence type="ECO:0000259" key="16">
    <source>
        <dbReference type="Pfam" id="PF00520"/>
    </source>
</evidence>
<dbReference type="InterPro" id="IPR036770">
    <property type="entry name" value="Ankyrin_rpt-contain_sf"/>
</dbReference>
<evidence type="ECO:0000256" key="7">
    <source>
        <dbReference type="ARBA" id="ARBA00022737"/>
    </source>
</evidence>
<keyword evidence="3" id="KW-1003">Cell membrane</keyword>
<evidence type="ECO:0000256" key="15">
    <source>
        <dbReference type="SAM" id="Phobius"/>
    </source>
</evidence>
<evidence type="ECO:0000313" key="17">
    <source>
        <dbReference type="EMBL" id="ODM95297.1"/>
    </source>
</evidence>
<dbReference type="Pfam" id="PF12796">
    <property type="entry name" value="Ank_2"/>
    <property type="match status" value="1"/>
</dbReference>
<dbReference type="Pfam" id="PF00520">
    <property type="entry name" value="Ion_trans"/>
    <property type="match status" value="1"/>
</dbReference>
<feature type="domain" description="Ion transport" evidence="16">
    <location>
        <begin position="476"/>
        <end position="632"/>
    </location>
</feature>
<evidence type="ECO:0000256" key="12">
    <source>
        <dbReference type="ARBA" id="ARBA00023303"/>
    </source>
</evidence>
<evidence type="ECO:0000256" key="11">
    <source>
        <dbReference type="ARBA" id="ARBA00023136"/>
    </source>
</evidence>
<feature type="repeat" description="ANK" evidence="13">
    <location>
        <begin position="165"/>
        <end position="197"/>
    </location>
</feature>
<evidence type="ECO:0000256" key="5">
    <source>
        <dbReference type="ARBA" id="ARBA00022673"/>
    </source>
</evidence>
<evidence type="ECO:0000313" key="18">
    <source>
        <dbReference type="Proteomes" id="UP000094527"/>
    </source>
</evidence>
<protein>
    <submittedName>
        <fullName evidence="17">Transient receptor potential cation channel subfamily V member 6</fullName>
    </submittedName>
</protein>
<name>A0A1D2MQE6_ORCCI</name>
<evidence type="ECO:0000256" key="1">
    <source>
        <dbReference type="ARBA" id="ARBA00004651"/>
    </source>
</evidence>
<evidence type="ECO:0000256" key="3">
    <source>
        <dbReference type="ARBA" id="ARBA00022475"/>
    </source>
</evidence>
<dbReference type="PANTHER" id="PTHR10582:SF2">
    <property type="entry name" value="INACTIVE"/>
    <property type="match status" value="1"/>
</dbReference>
<keyword evidence="17" id="KW-0675">Receptor</keyword>
<dbReference type="GO" id="GO:0005886">
    <property type="term" value="C:plasma membrane"/>
    <property type="evidence" value="ECO:0007669"/>
    <property type="project" value="UniProtKB-SubCell"/>
</dbReference>
<dbReference type="GO" id="GO:0034703">
    <property type="term" value="C:cation channel complex"/>
    <property type="evidence" value="ECO:0007669"/>
    <property type="project" value="UniProtKB-ARBA"/>
</dbReference>
<feature type="compositionally biased region" description="Basic and acidic residues" evidence="14">
    <location>
        <begin position="983"/>
        <end position="994"/>
    </location>
</feature>
<dbReference type="SUPFAM" id="SSF48403">
    <property type="entry name" value="Ankyrin repeat"/>
    <property type="match status" value="1"/>
</dbReference>
<dbReference type="SMART" id="SM00248">
    <property type="entry name" value="ANK"/>
    <property type="match status" value="5"/>
</dbReference>
<dbReference type="PROSITE" id="PS50297">
    <property type="entry name" value="ANK_REP_REGION"/>
    <property type="match status" value="1"/>
</dbReference>
<dbReference type="FunFam" id="1.10.287.70:FF:000132">
    <property type="entry name" value="OSMotic avoidance abnormal family member"/>
    <property type="match status" value="1"/>
</dbReference>
<dbReference type="InterPro" id="IPR002110">
    <property type="entry name" value="Ankyrin_rpt"/>
</dbReference>
<keyword evidence="7" id="KW-0677">Repeat</keyword>
<proteinExistence type="predicted"/>
<dbReference type="InterPro" id="IPR024862">
    <property type="entry name" value="TRPV"/>
</dbReference>
<comment type="caution">
    <text evidence="17">The sequence shown here is derived from an EMBL/GenBank/DDBJ whole genome shotgun (WGS) entry which is preliminary data.</text>
</comment>
<evidence type="ECO:0000256" key="6">
    <source>
        <dbReference type="ARBA" id="ARBA00022692"/>
    </source>
</evidence>
<evidence type="ECO:0000256" key="13">
    <source>
        <dbReference type="PROSITE-ProRule" id="PRU00023"/>
    </source>
</evidence>